<evidence type="ECO:0000259" key="3">
    <source>
        <dbReference type="Pfam" id="PF16861"/>
    </source>
</evidence>
<proteinExistence type="inferred from homology"/>
<reference evidence="4 5" key="1">
    <citation type="submission" date="2018-09" db="EMBL/GenBank/DDBJ databases">
        <title>Complete genome sequence of Cupriavidus oxalaticus T2, a bacterium capable of phenol tolerance and degradation.</title>
        <authorList>
            <person name="Yan J."/>
        </authorList>
    </citation>
    <scope>NUCLEOTIDE SEQUENCE [LARGE SCALE GENOMIC DNA]</scope>
    <source>
        <strain evidence="4 5">T2</strain>
    </source>
</reference>
<dbReference type="InterPro" id="IPR051338">
    <property type="entry name" value="NodU/CmcH_Carbamoyltrnsfr"/>
</dbReference>
<dbReference type="RefSeq" id="WP_151071189.1">
    <property type="nucleotide sequence ID" value="NZ_CP032519.1"/>
</dbReference>
<dbReference type="Pfam" id="PF02543">
    <property type="entry name" value="Carbam_trans_N"/>
    <property type="match status" value="1"/>
</dbReference>
<dbReference type="Pfam" id="PF16861">
    <property type="entry name" value="Carbam_trans_C"/>
    <property type="match status" value="1"/>
</dbReference>
<gene>
    <name evidence="4" type="ORF">D2917_15380</name>
</gene>
<evidence type="ECO:0000256" key="1">
    <source>
        <dbReference type="ARBA" id="ARBA00006129"/>
    </source>
</evidence>
<dbReference type="InterPro" id="IPR038152">
    <property type="entry name" value="Carbam_trans_C_sf"/>
</dbReference>
<evidence type="ECO:0000259" key="2">
    <source>
        <dbReference type="Pfam" id="PF02543"/>
    </source>
</evidence>
<dbReference type="AlphaFoldDB" id="A0A5P3VH83"/>
<name>A0A5P3VH83_9BURK</name>
<dbReference type="Proteomes" id="UP000325743">
    <property type="component" value="Chromosome 2"/>
</dbReference>
<dbReference type="Gene3D" id="3.30.420.40">
    <property type="match status" value="1"/>
</dbReference>
<feature type="domain" description="Carbamoyltransferase" evidence="2">
    <location>
        <begin position="100"/>
        <end position="309"/>
    </location>
</feature>
<evidence type="ECO:0000313" key="5">
    <source>
        <dbReference type="Proteomes" id="UP000325743"/>
    </source>
</evidence>
<evidence type="ECO:0000313" key="4">
    <source>
        <dbReference type="EMBL" id="QEZ45707.1"/>
    </source>
</evidence>
<organism evidence="4 5">
    <name type="scientific">Cupriavidus oxalaticus</name>
    <dbReference type="NCBI Taxonomy" id="96344"/>
    <lineage>
        <taxon>Bacteria</taxon>
        <taxon>Pseudomonadati</taxon>
        <taxon>Pseudomonadota</taxon>
        <taxon>Betaproteobacteria</taxon>
        <taxon>Burkholderiales</taxon>
        <taxon>Burkholderiaceae</taxon>
        <taxon>Cupriavidus</taxon>
    </lineage>
</organism>
<dbReference type="PANTHER" id="PTHR34847">
    <property type="entry name" value="NODULATION PROTEIN U"/>
    <property type="match status" value="1"/>
</dbReference>
<dbReference type="InterPro" id="IPR003696">
    <property type="entry name" value="Carbtransf_dom"/>
</dbReference>
<dbReference type="EMBL" id="CP032519">
    <property type="protein sequence ID" value="QEZ45707.1"/>
    <property type="molecule type" value="Genomic_DNA"/>
</dbReference>
<dbReference type="PANTHER" id="PTHR34847:SF1">
    <property type="entry name" value="NODULATION PROTEIN U"/>
    <property type="match status" value="1"/>
</dbReference>
<dbReference type="Gene3D" id="3.90.870.20">
    <property type="entry name" value="Carbamoyltransferase, C-terminal domain"/>
    <property type="match status" value="1"/>
</dbReference>
<dbReference type="GO" id="GO:0003824">
    <property type="term" value="F:catalytic activity"/>
    <property type="evidence" value="ECO:0007669"/>
    <property type="project" value="InterPro"/>
</dbReference>
<dbReference type="InterPro" id="IPR031730">
    <property type="entry name" value="Carbam_trans_C"/>
</dbReference>
<sequence>MMRLLALKPGHDGTAAYVANGRLVFSYESEKDSGMRYAPLDTAGMLEALRRVAEVPDALVVSGWAVGSEVSGRPIGGGYMGLQEPSVTKIELLGRTTWLVTSSHERSHLMSAYAMSPFPRRQPCYALIWEGHIGAFYEIDEALTLRRVRQIMVGPGIRYAFAYGLADPSFSLGRGHIRLGDAGKQMALAAYAQAVKPSAEETAILDALFSNLSDPPQFLKSDFRDFAIFNSGVASEQSKRLARLVSDRIFDTFCRQIKPLVHERRPLLIAGGCGLNCEWNRAWLDSGLFSDVFVPPCPNDTGSAIGSAVDAQWHFTGDAKLEWTVYSGQPFLDDVGYEAADGLGAFRRRTSHMEDIAAALHGGAILAIVSGHAEIGPRALGNRSIVAAPFHRSTLDRINAIKRREFFRPIAPVCLEEDLQAHFDLSRPSPFMLYFSRARSPALQATTHVDGSARVQSVSASQNPGLHRLLTAFKARTGYGVLCNTSLNFHGAGFINRTSDLVSYAEQAGLDGFVIEGTLFQRDWQPTCK</sequence>
<feature type="domain" description="Carbamoyltransferase C-terminal" evidence="3">
    <location>
        <begin position="357"/>
        <end position="521"/>
    </location>
</feature>
<comment type="similarity">
    <text evidence="1">Belongs to the NodU/CmcH family.</text>
</comment>
<protein>
    <submittedName>
        <fullName evidence="4">Proline dehydrogenase</fullName>
    </submittedName>
</protein>
<accession>A0A5P3VH83</accession>